<evidence type="ECO:0000256" key="1">
    <source>
        <dbReference type="ARBA" id="ARBA00022679"/>
    </source>
</evidence>
<feature type="region of interest" description="Disordered" evidence="6">
    <location>
        <begin position="1"/>
        <end position="32"/>
    </location>
</feature>
<accession>A0AA48GV48</accession>
<sequence>MFSAHLTSRIQQEAQSRGLLGEPRPGQEGDAAGYQDREAAYWGTELASLLATGQLTESSLHGLAWEAIGGEAGSWADPLFRGPAPMGGLKGLGDRYQDLVRIGEGASAHVFKGMDTLLQRHVAIKALKDPRGPVLVEARAQARVEHPGVCRVYEVGQGYLVMQLVEGPTLAQLAPQLEVREKLRIMRDIALGVHAAHQKGLIHLDLKLNNILMDPHEDGSFHPIVSDFGMVMGASGPSDQGCNLGTPPYTSPEQLAKDPTRLGPATDVYALGVMTYVLLAGRIPFEASDFPGLLRAMAEDPPVPLRTRVPSVDRDLASIVAKCMAKAPGARFASARDLAEELDRYLRGEPLALRGAAPGYRLAKWLRRNRKLQWMGAASLALLLAALGLFLRRLTFVSQQAEWDHHFQKIVGDLGARLDRIHRRPAHDIRGDLDEASTSLGQIEASMGGGGEAAAGPACLALGQAHFMIDPEDPQAAALLQKAWDLGYRTESARAWLTVARLAHYRGAMWSFMPGIQDPANAGRVREIRRQYLDPARAMLKGRSSADQVKLAFLVDLADAQTLDVSNIERQLQIVQAFRAQRPDDLDGQLEEAAALNLKAVLLLMPTYTKPEGGAPPDAPEADACRAKARDLLLRIQRTAPSLPKVYAALAESCLRENTMPTTATAPTLELLSRTETWLRAGLAVRRDDPTLVVLQAQCLARYLLPLRLAAGQDPGPLAEAWLKLRPDPASGPQAKVWKGLRATGATFVRCCRSLGAAPPRALVDALRSQVQEAWSRTAPSDPTTRLDLATTLLDMGEDATPLLEAVHQAPLPAEPPGQYALGRADLRVAEQQWQRGGDPAPWIQRAEAVLEGMPTPSPFRTEFARELLSTQARLIGDEATWRRLRDEVTHMQAPRRGTLDRELTWYIEFQELLARHELTSDLDPGPRLSLVQACLHQPPLNQYALSPDWLTWSATLHLLGARRAPDPGRELGQALDAVDRALVQVLPPSPTARGAAQRSRPERFPDHVAALGRIRLLKAEILVELAGRNTQPQRRAHLAREALAVIQACLAGDPLVARRLAPLAAKARQLSIPLS</sequence>
<proteinExistence type="predicted"/>
<dbReference type="KEGG" id="msea:METESE_31500"/>
<evidence type="ECO:0000313" key="8">
    <source>
        <dbReference type="EMBL" id="BDU78192.1"/>
    </source>
</evidence>
<gene>
    <name evidence="8" type="ORF">METESE_31500</name>
</gene>
<dbReference type="RefSeq" id="WP_316410613.1">
    <property type="nucleotide sequence ID" value="NZ_AP027081.1"/>
</dbReference>
<dbReference type="AlphaFoldDB" id="A0AA48GV48"/>
<dbReference type="PROSITE" id="PS50011">
    <property type="entry name" value="PROTEIN_KINASE_DOM"/>
    <property type="match status" value="1"/>
</dbReference>
<evidence type="ECO:0000256" key="2">
    <source>
        <dbReference type="ARBA" id="ARBA00022741"/>
    </source>
</evidence>
<dbReference type="SUPFAM" id="SSF56112">
    <property type="entry name" value="Protein kinase-like (PK-like)"/>
    <property type="match status" value="1"/>
</dbReference>
<dbReference type="GO" id="GO:0004674">
    <property type="term" value="F:protein serine/threonine kinase activity"/>
    <property type="evidence" value="ECO:0007669"/>
    <property type="project" value="TreeGrafter"/>
</dbReference>
<evidence type="ECO:0000256" key="6">
    <source>
        <dbReference type="SAM" id="MobiDB-lite"/>
    </source>
</evidence>
<keyword evidence="2 5" id="KW-0547">Nucleotide-binding</keyword>
<evidence type="ECO:0000256" key="4">
    <source>
        <dbReference type="ARBA" id="ARBA00022840"/>
    </source>
</evidence>
<keyword evidence="3" id="KW-0418">Kinase</keyword>
<dbReference type="PROSITE" id="PS00108">
    <property type="entry name" value="PROTEIN_KINASE_ST"/>
    <property type="match status" value="1"/>
</dbReference>
<dbReference type="PROSITE" id="PS00107">
    <property type="entry name" value="PROTEIN_KINASE_ATP"/>
    <property type="match status" value="1"/>
</dbReference>
<feature type="compositionally biased region" description="Polar residues" evidence="6">
    <location>
        <begin position="1"/>
        <end position="15"/>
    </location>
</feature>
<evidence type="ECO:0000256" key="3">
    <source>
        <dbReference type="ARBA" id="ARBA00022777"/>
    </source>
</evidence>
<feature type="binding site" evidence="5">
    <location>
        <position position="125"/>
    </location>
    <ligand>
        <name>ATP</name>
        <dbReference type="ChEBI" id="CHEBI:30616"/>
    </ligand>
</feature>
<feature type="domain" description="Protein kinase" evidence="7">
    <location>
        <begin position="96"/>
        <end position="346"/>
    </location>
</feature>
<dbReference type="EMBL" id="AP027081">
    <property type="protein sequence ID" value="BDU78192.1"/>
    <property type="molecule type" value="Genomic_DNA"/>
</dbReference>
<dbReference type="PANTHER" id="PTHR43289">
    <property type="entry name" value="MITOGEN-ACTIVATED PROTEIN KINASE KINASE KINASE 20-RELATED"/>
    <property type="match status" value="1"/>
</dbReference>
<dbReference type="PANTHER" id="PTHR43289:SF34">
    <property type="entry name" value="SERINE_THREONINE-PROTEIN KINASE YBDM-RELATED"/>
    <property type="match status" value="1"/>
</dbReference>
<reference evidence="8" key="1">
    <citation type="journal article" date="2023" name="Int. J. Syst. Evol. Microbiol.">
        <title>Mesoterricola silvestris gen. nov., sp. nov., Mesoterricola sediminis sp. nov., Geothrix oryzae sp. nov., Geothrix edaphica sp. nov., Geothrix rubra sp. nov., and Geothrix limicola sp. nov., six novel members of Acidobacteriota isolated from soils.</title>
        <authorList>
            <person name="Itoh H."/>
            <person name="Sugisawa Y."/>
            <person name="Mise K."/>
            <person name="Xu Z."/>
            <person name="Kuniyasu M."/>
            <person name="Ushijima N."/>
            <person name="Kawano K."/>
            <person name="Kobayashi E."/>
            <person name="Shiratori Y."/>
            <person name="Masuda Y."/>
            <person name="Senoo K."/>
        </authorList>
    </citation>
    <scope>NUCLEOTIDE SEQUENCE</scope>
    <source>
        <strain evidence="8">W786</strain>
    </source>
</reference>
<dbReference type="Proteomes" id="UP001228113">
    <property type="component" value="Chromosome"/>
</dbReference>
<evidence type="ECO:0000313" key="9">
    <source>
        <dbReference type="Proteomes" id="UP001228113"/>
    </source>
</evidence>
<evidence type="ECO:0000256" key="5">
    <source>
        <dbReference type="PROSITE-ProRule" id="PRU10141"/>
    </source>
</evidence>
<protein>
    <recommendedName>
        <fullName evidence="7">Protein kinase domain-containing protein</fullName>
    </recommendedName>
</protein>
<name>A0AA48GV48_9BACT</name>
<dbReference type="Gene3D" id="3.30.200.20">
    <property type="entry name" value="Phosphorylase Kinase, domain 1"/>
    <property type="match status" value="1"/>
</dbReference>
<organism evidence="8 9">
    <name type="scientific">Mesoterricola sediminis</name>
    <dbReference type="NCBI Taxonomy" id="2927980"/>
    <lineage>
        <taxon>Bacteria</taxon>
        <taxon>Pseudomonadati</taxon>
        <taxon>Acidobacteriota</taxon>
        <taxon>Holophagae</taxon>
        <taxon>Holophagales</taxon>
        <taxon>Holophagaceae</taxon>
        <taxon>Mesoterricola</taxon>
    </lineage>
</organism>
<evidence type="ECO:0000259" key="7">
    <source>
        <dbReference type="PROSITE" id="PS50011"/>
    </source>
</evidence>
<dbReference type="InterPro" id="IPR008271">
    <property type="entry name" value="Ser/Thr_kinase_AS"/>
</dbReference>
<dbReference type="GO" id="GO:0005524">
    <property type="term" value="F:ATP binding"/>
    <property type="evidence" value="ECO:0007669"/>
    <property type="project" value="UniProtKB-UniRule"/>
</dbReference>
<dbReference type="SMART" id="SM00220">
    <property type="entry name" value="S_TKc"/>
    <property type="match status" value="1"/>
</dbReference>
<keyword evidence="1" id="KW-0808">Transferase</keyword>
<keyword evidence="9" id="KW-1185">Reference proteome</keyword>
<dbReference type="Gene3D" id="1.10.510.10">
    <property type="entry name" value="Transferase(Phosphotransferase) domain 1"/>
    <property type="match status" value="1"/>
</dbReference>
<dbReference type="CDD" id="cd14014">
    <property type="entry name" value="STKc_PknB_like"/>
    <property type="match status" value="1"/>
</dbReference>
<dbReference type="InterPro" id="IPR017441">
    <property type="entry name" value="Protein_kinase_ATP_BS"/>
</dbReference>
<keyword evidence="4 5" id="KW-0067">ATP-binding</keyword>
<dbReference type="InterPro" id="IPR011009">
    <property type="entry name" value="Kinase-like_dom_sf"/>
</dbReference>
<dbReference type="InterPro" id="IPR000719">
    <property type="entry name" value="Prot_kinase_dom"/>
</dbReference>
<dbReference type="Pfam" id="PF00069">
    <property type="entry name" value="Pkinase"/>
    <property type="match status" value="1"/>
</dbReference>